<reference evidence="2" key="2">
    <citation type="submission" date="2015-01" db="EMBL/GenBank/DDBJ databases">
        <title>Evolutionary Origins and Diversification of the Mycorrhizal Mutualists.</title>
        <authorList>
            <consortium name="DOE Joint Genome Institute"/>
            <consortium name="Mycorrhizal Genomics Consortium"/>
            <person name="Kohler A."/>
            <person name="Kuo A."/>
            <person name="Nagy L.G."/>
            <person name="Floudas D."/>
            <person name="Copeland A."/>
            <person name="Barry K.W."/>
            <person name="Cichocki N."/>
            <person name="Veneault-Fourrey C."/>
            <person name="LaButti K."/>
            <person name="Lindquist E.A."/>
            <person name="Lipzen A."/>
            <person name="Lundell T."/>
            <person name="Morin E."/>
            <person name="Murat C."/>
            <person name="Riley R."/>
            <person name="Ohm R."/>
            <person name="Sun H."/>
            <person name="Tunlid A."/>
            <person name="Henrissat B."/>
            <person name="Grigoriev I.V."/>
            <person name="Hibbett D.S."/>
            <person name="Martin F."/>
        </authorList>
    </citation>
    <scope>NUCLEOTIDE SEQUENCE [LARGE SCALE GENOMIC DNA]</scope>
    <source>
        <strain evidence="2">Foug A</strain>
    </source>
</reference>
<reference evidence="1 2" key="1">
    <citation type="submission" date="2014-04" db="EMBL/GenBank/DDBJ databases">
        <authorList>
            <consortium name="DOE Joint Genome Institute"/>
            <person name="Kuo A."/>
            <person name="Kohler A."/>
            <person name="Nagy L.G."/>
            <person name="Floudas D."/>
            <person name="Copeland A."/>
            <person name="Barry K.W."/>
            <person name="Cichocki N."/>
            <person name="Veneault-Fourrey C."/>
            <person name="LaButti K."/>
            <person name="Lindquist E.A."/>
            <person name="Lipzen A."/>
            <person name="Lundell T."/>
            <person name="Morin E."/>
            <person name="Murat C."/>
            <person name="Sun H."/>
            <person name="Tunlid A."/>
            <person name="Henrissat B."/>
            <person name="Grigoriev I.V."/>
            <person name="Hibbett D.S."/>
            <person name="Martin F."/>
            <person name="Nordberg H.P."/>
            <person name="Cantor M.N."/>
            <person name="Hua S.X."/>
        </authorList>
    </citation>
    <scope>NUCLEOTIDE SEQUENCE [LARGE SCALE GENOMIC DNA]</scope>
    <source>
        <strain evidence="1 2">Foug A</strain>
    </source>
</reference>
<gene>
    <name evidence="1" type="ORF">SCLCIDRAFT_46032</name>
</gene>
<evidence type="ECO:0000313" key="1">
    <source>
        <dbReference type="EMBL" id="KIM55290.1"/>
    </source>
</evidence>
<dbReference type="EMBL" id="KN822137">
    <property type="protein sequence ID" value="KIM55290.1"/>
    <property type="molecule type" value="Genomic_DNA"/>
</dbReference>
<dbReference type="AlphaFoldDB" id="A0A0C3D3C3"/>
<evidence type="ECO:0000313" key="2">
    <source>
        <dbReference type="Proteomes" id="UP000053989"/>
    </source>
</evidence>
<dbReference type="HOGENOM" id="CLU_115048_0_0_1"/>
<keyword evidence="2" id="KW-1185">Reference proteome</keyword>
<proteinExistence type="predicted"/>
<feature type="non-terminal residue" evidence="1">
    <location>
        <position position="147"/>
    </location>
</feature>
<evidence type="ECO:0008006" key="3">
    <source>
        <dbReference type="Google" id="ProtNLM"/>
    </source>
</evidence>
<sequence length="147" mass="17370">MAGELVMIGPARSVRHAPHHDLESIFYVLLGISMFYDEPYKPKMEDKLSECFNIYFNMHHPSLQKIFMIQSVLGWLSSICKHFSNYFKLLHFLFDILHEKIIRPMTYIDGSFRLCEANPITHDEMVKYLINTLYNLPDKAWVTKEQP</sequence>
<dbReference type="OrthoDB" id="2690194at2759"/>
<dbReference type="Proteomes" id="UP000053989">
    <property type="component" value="Unassembled WGS sequence"/>
</dbReference>
<protein>
    <recommendedName>
        <fullName evidence="3">Fungal-type protein kinase domain-containing protein</fullName>
    </recommendedName>
</protein>
<name>A0A0C3D3C3_9AGAM</name>
<dbReference type="InParanoid" id="A0A0C3D3C3"/>
<organism evidence="1 2">
    <name type="scientific">Scleroderma citrinum Foug A</name>
    <dbReference type="NCBI Taxonomy" id="1036808"/>
    <lineage>
        <taxon>Eukaryota</taxon>
        <taxon>Fungi</taxon>
        <taxon>Dikarya</taxon>
        <taxon>Basidiomycota</taxon>
        <taxon>Agaricomycotina</taxon>
        <taxon>Agaricomycetes</taxon>
        <taxon>Agaricomycetidae</taxon>
        <taxon>Boletales</taxon>
        <taxon>Sclerodermatineae</taxon>
        <taxon>Sclerodermataceae</taxon>
        <taxon>Scleroderma</taxon>
    </lineage>
</organism>
<accession>A0A0C3D3C3</accession>